<dbReference type="OrthoDB" id="9761899at2"/>
<dbReference type="AlphaFoldDB" id="Q02AF7"/>
<dbReference type="HOGENOM" id="CLU_126515_0_1_0"/>
<accession>Q02AF7</accession>
<dbReference type="CDD" id="cd02980">
    <property type="entry name" value="TRX_Fd_family"/>
    <property type="match status" value="1"/>
</dbReference>
<dbReference type="eggNOG" id="COG3411">
    <property type="taxonomic scope" value="Bacteria"/>
</dbReference>
<protein>
    <submittedName>
        <fullName evidence="1">Ferredoxin, 2Fe-2S</fullName>
    </submittedName>
</protein>
<sequence length="120" mass="13880">MRDHERLVQLAAGLQIPTLRHHIFLCAEQSKPKCCSQEEGEKSWKYLKHRLAELGILDRVYRTKANCLRVCEQGPIAVVYPEGVWYHSATPEVLERIIQEHLIGGRFVEEYRFAKSDTGC</sequence>
<name>Q02AF7_SOLUE</name>
<dbReference type="InParanoid" id="Q02AF7"/>
<dbReference type="STRING" id="234267.Acid_0966"/>
<gene>
    <name evidence="1" type="ordered locus">Acid_0966</name>
</gene>
<dbReference type="InterPro" id="IPR036249">
    <property type="entry name" value="Thioredoxin-like_sf"/>
</dbReference>
<dbReference type="KEGG" id="sus:Acid_0966"/>
<dbReference type="Gene3D" id="3.40.30.10">
    <property type="entry name" value="Glutaredoxin"/>
    <property type="match status" value="1"/>
</dbReference>
<dbReference type="SUPFAM" id="SSF52833">
    <property type="entry name" value="Thioredoxin-like"/>
    <property type="match status" value="1"/>
</dbReference>
<reference evidence="1" key="1">
    <citation type="submission" date="2006-10" db="EMBL/GenBank/DDBJ databases">
        <title>Complete sequence of Solibacter usitatus Ellin6076.</title>
        <authorList>
            <consortium name="US DOE Joint Genome Institute"/>
            <person name="Copeland A."/>
            <person name="Lucas S."/>
            <person name="Lapidus A."/>
            <person name="Barry K."/>
            <person name="Detter J.C."/>
            <person name="Glavina del Rio T."/>
            <person name="Hammon N."/>
            <person name="Israni S."/>
            <person name="Dalin E."/>
            <person name="Tice H."/>
            <person name="Pitluck S."/>
            <person name="Thompson L.S."/>
            <person name="Brettin T."/>
            <person name="Bruce D."/>
            <person name="Han C."/>
            <person name="Tapia R."/>
            <person name="Gilna P."/>
            <person name="Schmutz J."/>
            <person name="Larimer F."/>
            <person name="Land M."/>
            <person name="Hauser L."/>
            <person name="Kyrpides N."/>
            <person name="Mikhailova N."/>
            <person name="Janssen P.H."/>
            <person name="Kuske C.R."/>
            <person name="Richardson P."/>
        </authorList>
    </citation>
    <scope>NUCLEOTIDE SEQUENCE</scope>
    <source>
        <strain evidence="1">Ellin6076</strain>
    </source>
</reference>
<proteinExistence type="predicted"/>
<organism evidence="1">
    <name type="scientific">Solibacter usitatus (strain Ellin6076)</name>
    <dbReference type="NCBI Taxonomy" id="234267"/>
    <lineage>
        <taxon>Bacteria</taxon>
        <taxon>Pseudomonadati</taxon>
        <taxon>Acidobacteriota</taxon>
        <taxon>Terriglobia</taxon>
        <taxon>Bryobacterales</taxon>
        <taxon>Solibacteraceae</taxon>
        <taxon>Candidatus Solibacter</taxon>
    </lineage>
</organism>
<evidence type="ECO:0000313" key="1">
    <source>
        <dbReference type="EMBL" id="ABJ81965.1"/>
    </source>
</evidence>
<dbReference type="EMBL" id="CP000473">
    <property type="protein sequence ID" value="ABJ81965.1"/>
    <property type="molecule type" value="Genomic_DNA"/>
</dbReference>